<dbReference type="InterPro" id="IPR037123">
    <property type="entry name" value="PRibGlycinamide_synth_C_sf"/>
</dbReference>
<evidence type="ECO:0000259" key="13">
    <source>
        <dbReference type="PROSITE" id="PS50975"/>
    </source>
</evidence>
<proteinExistence type="inferred from homology"/>
<feature type="domain" description="ATP-grasp" evidence="13">
    <location>
        <begin position="105"/>
        <end position="308"/>
    </location>
</feature>
<dbReference type="InterPro" id="IPR011761">
    <property type="entry name" value="ATP-grasp"/>
</dbReference>
<dbReference type="PROSITE" id="PS00184">
    <property type="entry name" value="GARS"/>
    <property type="match status" value="1"/>
</dbReference>
<evidence type="ECO:0000256" key="12">
    <source>
        <dbReference type="PROSITE-ProRule" id="PRU00409"/>
    </source>
</evidence>
<evidence type="ECO:0000256" key="7">
    <source>
        <dbReference type="ARBA" id="ARBA00022755"/>
    </source>
</evidence>
<evidence type="ECO:0000256" key="9">
    <source>
        <dbReference type="ARBA" id="ARBA00038345"/>
    </source>
</evidence>
<dbReference type="InterPro" id="IPR016185">
    <property type="entry name" value="PreATP-grasp_dom_sf"/>
</dbReference>
<dbReference type="Gene3D" id="3.90.600.10">
    <property type="entry name" value="Phosphoribosylglycinamide synthetase, C-terminal domain"/>
    <property type="match status" value="1"/>
</dbReference>
<dbReference type="InterPro" id="IPR020560">
    <property type="entry name" value="PRibGlycinamide_synth_C-dom"/>
</dbReference>
<dbReference type="NCBIfam" id="TIGR00877">
    <property type="entry name" value="purD"/>
    <property type="match status" value="1"/>
</dbReference>
<gene>
    <name evidence="14" type="primary">purD</name>
    <name evidence="14" type="ORF">IAA86_06795</name>
</gene>
<dbReference type="PROSITE" id="PS50975">
    <property type="entry name" value="ATP_GRASP"/>
    <property type="match status" value="1"/>
</dbReference>
<dbReference type="EMBL" id="DVJQ01000056">
    <property type="protein sequence ID" value="HIS74711.1"/>
    <property type="molecule type" value="Genomic_DNA"/>
</dbReference>
<dbReference type="GO" id="GO:0004637">
    <property type="term" value="F:phosphoribosylamine-glycine ligase activity"/>
    <property type="evidence" value="ECO:0007669"/>
    <property type="project" value="UniProtKB-EC"/>
</dbReference>
<dbReference type="GO" id="GO:0009113">
    <property type="term" value="P:purine nucleobase biosynthetic process"/>
    <property type="evidence" value="ECO:0007669"/>
    <property type="project" value="InterPro"/>
</dbReference>
<comment type="cofactor">
    <cofactor evidence="1">
        <name>Mn(2+)</name>
        <dbReference type="ChEBI" id="CHEBI:29035"/>
    </cofactor>
</comment>
<dbReference type="EC" id="6.3.4.13" evidence="4"/>
<sequence>MKILLFGSGAREHALYETLKNSKLLGENDIYFAKTGAFAPFNVIEFCDYYELAKKARDIGINLLIVGPEAPLADGICDVFLKFKINVIGANSYWAQLESSKSFAKSFMKKFNIKTANYFLIEDISQIDGALLKFTNPPVIKADGLAQGKGVYLPKTFEEAKNVAKDFLGGKFGNSSKKIILEQRLFGRELSVFSLWDGKTLKSFSPACDFKKLLDDDKGENTGGMGSAYPCKLSDFELNEVNNYLKKLNDALSLSKADFCGVVYSGLMMCNEGLYVLEYNMRFGDPEIQSVLDNFCGDILDVFLKMVDGKLDEIDFKFKEEPSYCVVLASCGYPFSPQTGCEIFNLEAAKKYGVKVLLAGVKKLEGKYYTNGGRVLSLVKSGKNALLDIYKAAQEIKFDGKIYRKDIRLR</sequence>
<dbReference type="InterPro" id="IPR020562">
    <property type="entry name" value="PRibGlycinamide_synth_N"/>
</dbReference>
<evidence type="ECO:0000256" key="5">
    <source>
        <dbReference type="ARBA" id="ARBA00022598"/>
    </source>
</evidence>
<dbReference type="Pfam" id="PF02843">
    <property type="entry name" value="GARS_C"/>
    <property type="match status" value="1"/>
</dbReference>
<dbReference type="Gene3D" id="3.30.1490.20">
    <property type="entry name" value="ATP-grasp fold, A domain"/>
    <property type="match status" value="1"/>
</dbReference>
<protein>
    <recommendedName>
        <fullName evidence="4">phosphoribosylamine--glycine ligase</fullName>
        <ecNumber evidence="4">6.3.4.13</ecNumber>
    </recommendedName>
    <alternativeName>
        <fullName evidence="10">Glycinamide ribonucleotide synthetase</fullName>
    </alternativeName>
    <alternativeName>
        <fullName evidence="11">Phosphoribosylglycinamide synthetase</fullName>
    </alternativeName>
</protein>
<dbReference type="SUPFAM" id="SSF56059">
    <property type="entry name" value="Glutathione synthetase ATP-binding domain-like"/>
    <property type="match status" value="1"/>
</dbReference>
<evidence type="ECO:0000256" key="3">
    <source>
        <dbReference type="ARBA" id="ARBA00005174"/>
    </source>
</evidence>
<dbReference type="InterPro" id="IPR000115">
    <property type="entry name" value="PRibGlycinamide_synth"/>
</dbReference>
<comment type="caution">
    <text evidence="14">The sequence shown here is derived from an EMBL/GenBank/DDBJ whole genome shotgun (WGS) entry which is preliminary data.</text>
</comment>
<dbReference type="PANTHER" id="PTHR43472">
    <property type="entry name" value="PHOSPHORIBOSYLAMINE--GLYCINE LIGASE"/>
    <property type="match status" value="1"/>
</dbReference>
<evidence type="ECO:0000256" key="1">
    <source>
        <dbReference type="ARBA" id="ARBA00001936"/>
    </source>
</evidence>
<evidence type="ECO:0000313" key="15">
    <source>
        <dbReference type="Proteomes" id="UP000886865"/>
    </source>
</evidence>
<evidence type="ECO:0000256" key="2">
    <source>
        <dbReference type="ARBA" id="ARBA00001946"/>
    </source>
</evidence>
<dbReference type="InterPro" id="IPR013815">
    <property type="entry name" value="ATP_grasp_subdomain_1"/>
</dbReference>
<dbReference type="SUPFAM" id="SSF51246">
    <property type="entry name" value="Rudiment single hybrid motif"/>
    <property type="match status" value="1"/>
</dbReference>
<dbReference type="InterPro" id="IPR020559">
    <property type="entry name" value="PRibGlycinamide_synth_CS"/>
</dbReference>
<evidence type="ECO:0000256" key="4">
    <source>
        <dbReference type="ARBA" id="ARBA00013255"/>
    </source>
</evidence>
<dbReference type="SUPFAM" id="SSF52440">
    <property type="entry name" value="PreATP-grasp domain"/>
    <property type="match status" value="1"/>
</dbReference>
<comment type="similarity">
    <text evidence="9">Belongs to the GARS family.</text>
</comment>
<dbReference type="GO" id="GO:0005524">
    <property type="term" value="F:ATP binding"/>
    <property type="evidence" value="ECO:0007669"/>
    <property type="project" value="UniProtKB-UniRule"/>
</dbReference>
<comment type="cofactor">
    <cofactor evidence="2">
        <name>Mg(2+)</name>
        <dbReference type="ChEBI" id="CHEBI:18420"/>
    </cofactor>
</comment>
<evidence type="ECO:0000313" key="14">
    <source>
        <dbReference type="EMBL" id="HIS74711.1"/>
    </source>
</evidence>
<reference evidence="14" key="1">
    <citation type="submission" date="2020-10" db="EMBL/GenBank/DDBJ databases">
        <authorList>
            <person name="Gilroy R."/>
        </authorList>
    </citation>
    <scope>NUCLEOTIDE SEQUENCE</scope>
    <source>
        <strain evidence="14">CHK152-2871</strain>
    </source>
</reference>
<dbReference type="Pfam" id="PF02844">
    <property type="entry name" value="GARS_N"/>
    <property type="match status" value="1"/>
</dbReference>
<dbReference type="Proteomes" id="UP000886865">
    <property type="component" value="Unassembled WGS sequence"/>
</dbReference>
<dbReference type="InterPro" id="IPR020561">
    <property type="entry name" value="PRibGlycinamid_synth_ATP-grasp"/>
</dbReference>
<dbReference type="SMART" id="SM01210">
    <property type="entry name" value="GARS_C"/>
    <property type="match status" value="1"/>
</dbReference>
<dbReference type="Pfam" id="PF01071">
    <property type="entry name" value="GARS_A"/>
    <property type="match status" value="1"/>
</dbReference>
<dbReference type="SMART" id="SM01209">
    <property type="entry name" value="GARS_A"/>
    <property type="match status" value="1"/>
</dbReference>
<accession>A0A9D1FIZ4</accession>
<keyword evidence="8 12" id="KW-0067">ATP-binding</keyword>
<dbReference type="Gene3D" id="3.40.50.20">
    <property type="match status" value="1"/>
</dbReference>
<organism evidence="14 15">
    <name type="scientific">Candidatus Galligastranaerophilus intestinavium</name>
    <dbReference type="NCBI Taxonomy" id="2840836"/>
    <lineage>
        <taxon>Bacteria</taxon>
        <taxon>Candidatus Galligastranaerophilus</taxon>
    </lineage>
</organism>
<evidence type="ECO:0000256" key="6">
    <source>
        <dbReference type="ARBA" id="ARBA00022741"/>
    </source>
</evidence>
<dbReference type="AlphaFoldDB" id="A0A9D1FIZ4"/>
<comment type="pathway">
    <text evidence="3">Purine metabolism; IMP biosynthesis via de novo pathway; N(1)-(5-phospho-D-ribosyl)glycinamide from 5-phospho-alpha-D-ribose 1-diphosphate: step 2/2.</text>
</comment>
<dbReference type="InterPro" id="IPR011054">
    <property type="entry name" value="Rudment_hybrid_motif"/>
</dbReference>
<evidence type="ECO:0000256" key="8">
    <source>
        <dbReference type="ARBA" id="ARBA00022840"/>
    </source>
</evidence>
<dbReference type="GO" id="GO:0006164">
    <property type="term" value="P:purine nucleotide biosynthetic process"/>
    <property type="evidence" value="ECO:0007669"/>
    <property type="project" value="UniProtKB-KW"/>
</dbReference>
<evidence type="ECO:0000256" key="11">
    <source>
        <dbReference type="ARBA" id="ARBA00042864"/>
    </source>
</evidence>
<dbReference type="GO" id="GO:0046872">
    <property type="term" value="F:metal ion binding"/>
    <property type="evidence" value="ECO:0007669"/>
    <property type="project" value="InterPro"/>
</dbReference>
<dbReference type="Gene3D" id="3.30.470.20">
    <property type="entry name" value="ATP-grasp fold, B domain"/>
    <property type="match status" value="1"/>
</dbReference>
<name>A0A9D1FIZ4_9BACT</name>
<evidence type="ECO:0000256" key="10">
    <source>
        <dbReference type="ARBA" id="ARBA00042242"/>
    </source>
</evidence>
<reference evidence="14" key="2">
    <citation type="journal article" date="2021" name="PeerJ">
        <title>Extensive microbial diversity within the chicken gut microbiome revealed by metagenomics and culture.</title>
        <authorList>
            <person name="Gilroy R."/>
            <person name="Ravi A."/>
            <person name="Getino M."/>
            <person name="Pursley I."/>
            <person name="Horton D.L."/>
            <person name="Alikhan N.F."/>
            <person name="Baker D."/>
            <person name="Gharbi K."/>
            <person name="Hall N."/>
            <person name="Watson M."/>
            <person name="Adriaenssens E.M."/>
            <person name="Foster-Nyarko E."/>
            <person name="Jarju S."/>
            <person name="Secka A."/>
            <person name="Antonio M."/>
            <person name="Oren A."/>
            <person name="Chaudhuri R.R."/>
            <person name="La Ragione R."/>
            <person name="Hildebrand F."/>
            <person name="Pallen M.J."/>
        </authorList>
    </citation>
    <scope>NUCLEOTIDE SEQUENCE</scope>
    <source>
        <strain evidence="14">CHK152-2871</strain>
    </source>
</reference>
<keyword evidence="5 14" id="KW-0436">Ligase</keyword>
<keyword evidence="6 12" id="KW-0547">Nucleotide-binding</keyword>
<keyword evidence="7" id="KW-0658">Purine biosynthesis</keyword>
<dbReference type="PANTHER" id="PTHR43472:SF1">
    <property type="entry name" value="PHOSPHORIBOSYLAMINE--GLYCINE LIGASE, CHLOROPLASTIC"/>
    <property type="match status" value="1"/>
</dbReference>